<feature type="domain" description="Cytochrome c" evidence="14">
    <location>
        <begin position="276"/>
        <end position="412"/>
    </location>
</feature>
<keyword evidence="16" id="KW-1185">Reference proteome</keyword>
<keyword evidence="6" id="KW-0732">Signal</keyword>
<dbReference type="OrthoDB" id="9805202at2"/>
<comment type="function">
    <text evidence="11">Involved in methylamine metabolism. Essential for the maturation of the beta subunit of MADH, presumably via a step in the biosynthesis of tryptophan tryptophylquinone (TTQ), the cofactor of MADH.</text>
</comment>
<evidence type="ECO:0000256" key="1">
    <source>
        <dbReference type="ARBA" id="ARBA00004418"/>
    </source>
</evidence>
<gene>
    <name evidence="15" type="ORF">SAMN04488052_101792</name>
</gene>
<dbReference type="Gene3D" id="1.10.760.10">
    <property type="entry name" value="Cytochrome c-like domain"/>
    <property type="match status" value="2"/>
</dbReference>
<proteinExistence type="predicted"/>
<dbReference type="GO" id="GO:0046872">
    <property type="term" value="F:metal ion binding"/>
    <property type="evidence" value="ECO:0007669"/>
    <property type="project" value="UniProtKB-KW"/>
</dbReference>
<dbReference type="SUPFAM" id="SSF46626">
    <property type="entry name" value="Cytochrome c"/>
    <property type="match status" value="2"/>
</dbReference>
<evidence type="ECO:0000256" key="7">
    <source>
        <dbReference type="ARBA" id="ARBA00022764"/>
    </source>
</evidence>
<protein>
    <recommendedName>
        <fullName evidence="12">Methylamine utilization protein MauG</fullName>
    </recommendedName>
</protein>
<dbReference type="InterPro" id="IPR004852">
    <property type="entry name" value="Di-haem_cyt_c_peroxidsae"/>
</dbReference>
<dbReference type="Pfam" id="PF03150">
    <property type="entry name" value="CCP_MauG"/>
    <property type="match status" value="1"/>
</dbReference>
<keyword evidence="15" id="KW-0575">Peroxidase</keyword>
<keyword evidence="8" id="KW-0249">Electron transport</keyword>
<organism evidence="15 16">
    <name type="scientific">Aquisalimonas asiatica</name>
    <dbReference type="NCBI Taxonomy" id="406100"/>
    <lineage>
        <taxon>Bacteria</taxon>
        <taxon>Pseudomonadati</taxon>
        <taxon>Pseudomonadota</taxon>
        <taxon>Gammaproteobacteria</taxon>
        <taxon>Chromatiales</taxon>
        <taxon>Ectothiorhodospiraceae</taxon>
        <taxon>Aquisalimonas</taxon>
    </lineage>
</organism>
<dbReference type="GO" id="GO:0009055">
    <property type="term" value="F:electron transfer activity"/>
    <property type="evidence" value="ECO:0007669"/>
    <property type="project" value="InterPro"/>
</dbReference>
<evidence type="ECO:0000256" key="12">
    <source>
        <dbReference type="ARBA" id="ARBA00073576"/>
    </source>
</evidence>
<evidence type="ECO:0000256" key="8">
    <source>
        <dbReference type="ARBA" id="ARBA00022982"/>
    </source>
</evidence>
<evidence type="ECO:0000256" key="9">
    <source>
        <dbReference type="ARBA" id="ARBA00023002"/>
    </source>
</evidence>
<evidence type="ECO:0000256" key="5">
    <source>
        <dbReference type="ARBA" id="ARBA00022723"/>
    </source>
</evidence>
<dbReference type="InterPro" id="IPR009056">
    <property type="entry name" value="Cyt_c-like_dom"/>
</dbReference>
<evidence type="ECO:0000256" key="2">
    <source>
        <dbReference type="ARBA" id="ARBA00004856"/>
    </source>
</evidence>
<evidence type="ECO:0000259" key="14">
    <source>
        <dbReference type="PROSITE" id="PS51007"/>
    </source>
</evidence>
<keyword evidence="9" id="KW-0560">Oxidoreductase</keyword>
<dbReference type="Proteomes" id="UP000199657">
    <property type="component" value="Unassembled WGS sequence"/>
</dbReference>
<dbReference type="InterPro" id="IPR051395">
    <property type="entry name" value="Cytochrome_c_Peroxidase/MauG"/>
</dbReference>
<dbReference type="InterPro" id="IPR036909">
    <property type="entry name" value="Cyt_c-like_dom_sf"/>
</dbReference>
<comment type="subcellular location">
    <subcellularLocation>
        <location evidence="1">Periplasm</location>
    </subcellularLocation>
</comment>
<sequence>MADQRARRRSVAARVAVALCVLGAVISIASAVLPPQGSGYDGHAPDQINGIAWQDVAPGRHPLRIWQHHCLPVPDGASADELRIVYSQPRACWPRPQLAKGVIAPELGHLPAMPYPEDNPPTAEKEELGRHLFFDPRLSRSEQLACASCHDADLGWSDGRRVPFGHDRRTGDRNSMSLLNAGYQEALLWDGRADSLEEQALLALEDPREMNADRHEAAARIGRITGYAGRFEAAFGDPHVSPERIAKALATFVRSITSRTSDFDRFLDDQPDRLNDDEIRGLHTFRTKARCMNCHSGALMSDQAFHNLGLHFFGRTHEDRGRYNVTGEPEDVGAFRTPSLRDVTERGPWMHNGLFTSLEAVLNLYNAGGAHPQPREHVADHPLFPETSRRLQPLRLTQAELDEIIAFLESISTRPRRIGPPEDRPE</sequence>
<evidence type="ECO:0000256" key="10">
    <source>
        <dbReference type="ARBA" id="ARBA00023004"/>
    </source>
</evidence>
<evidence type="ECO:0000256" key="11">
    <source>
        <dbReference type="ARBA" id="ARBA00058991"/>
    </source>
</evidence>
<dbReference type="STRING" id="406100.SAMN04488052_101792"/>
<keyword evidence="7" id="KW-0574">Periplasm</keyword>
<dbReference type="RefSeq" id="WP_091640082.1">
    <property type="nucleotide sequence ID" value="NZ_FOEG01000001.1"/>
</dbReference>
<dbReference type="GO" id="GO:0004130">
    <property type="term" value="F:cytochrome-c peroxidase activity"/>
    <property type="evidence" value="ECO:0007669"/>
    <property type="project" value="TreeGrafter"/>
</dbReference>
<keyword evidence="3" id="KW-0813">Transport</keyword>
<dbReference type="GO" id="GO:0020037">
    <property type="term" value="F:heme binding"/>
    <property type="evidence" value="ECO:0007669"/>
    <property type="project" value="InterPro"/>
</dbReference>
<comment type="pathway">
    <text evidence="2">One-carbon metabolism; methylamine degradation.</text>
</comment>
<accession>A0A1H8QU84</accession>
<dbReference type="PROSITE" id="PS51007">
    <property type="entry name" value="CYTC"/>
    <property type="match status" value="1"/>
</dbReference>
<evidence type="ECO:0000256" key="6">
    <source>
        <dbReference type="ARBA" id="ARBA00022729"/>
    </source>
</evidence>
<keyword evidence="10 13" id="KW-0408">Iron</keyword>
<evidence type="ECO:0000256" key="3">
    <source>
        <dbReference type="ARBA" id="ARBA00022448"/>
    </source>
</evidence>
<name>A0A1H8QU84_9GAMM</name>
<dbReference type="GO" id="GO:0042597">
    <property type="term" value="C:periplasmic space"/>
    <property type="evidence" value="ECO:0007669"/>
    <property type="project" value="UniProtKB-SubCell"/>
</dbReference>
<reference evidence="15 16" key="1">
    <citation type="submission" date="2016-10" db="EMBL/GenBank/DDBJ databases">
        <authorList>
            <person name="de Groot N.N."/>
        </authorList>
    </citation>
    <scope>NUCLEOTIDE SEQUENCE [LARGE SCALE GENOMIC DNA]</scope>
    <source>
        <strain evidence="15 16">CGMCC 1.6291</strain>
    </source>
</reference>
<keyword evidence="4 13" id="KW-0349">Heme</keyword>
<dbReference type="EMBL" id="FOEG01000001">
    <property type="protein sequence ID" value="SEO57742.1"/>
    <property type="molecule type" value="Genomic_DNA"/>
</dbReference>
<dbReference type="PANTHER" id="PTHR30600:SF10">
    <property type="entry name" value="BLL6722 PROTEIN"/>
    <property type="match status" value="1"/>
</dbReference>
<evidence type="ECO:0000256" key="4">
    <source>
        <dbReference type="ARBA" id="ARBA00022617"/>
    </source>
</evidence>
<dbReference type="PANTHER" id="PTHR30600">
    <property type="entry name" value="CYTOCHROME C PEROXIDASE-RELATED"/>
    <property type="match status" value="1"/>
</dbReference>
<evidence type="ECO:0000313" key="15">
    <source>
        <dbReference type="EMBL" id="SEO57742.1"/>
    </source>
</evidence>
<dbReference type="AlphaFoldDB" id="A0A1H8QU84"/>
<keyword evidence="5 13" id="KW-0479">Metal-binding</keyword>
<evidence type="ECO:0000256" key="13">
    <source>
        <dbReference type="PROSITE-ProRule" id="PRU00433"/>
    </source>
</evidence>
<dbReference type="FunFam" id="1.10.760.10:FF:000019">
    <property type="entry name" value="Di-heme cytochrome C peroxidase"/>
    <property type="match status" value="1"/>
</dbReference>
<evidence type="ECO:0000313" key="16">
    <source>
        <dbReference type="Proteomes" id="UP000199657"/>
    </source>
</evidence>